<dbReference type="Pfam" id="PF03764">
    <property type="entry name" value="EFG_IV"/>
    <property type="match status" value="1"/>
</dbReference>
<dbReference type="CDD" id="cd03713">
    <property type="entry name" value="EFG_mtEFG_C"/>
    <property type="match status" value="1"/>
</dbReference>
<dbReference type="CDD" id="cd01434">
    <property type="entry name" value="EFG_mtEFG1_IV"/>
    <property type="match status" value="1"/>
</dbReference>
<dbReference type="Pfam" id="PF00679">
    <property type="entry name" value="EFG_C"/>
    <property type="match status" value="1"/>
</dbReference>
<dbReference type="Gene3D" id="3.40.50.300">
    <property type="entry name" value="P-loop containing nucleotide triphosphate hydrolases"/>
    <property type="match status" value="1"/>
</dbReference>
<keyword evidence="5" id="KW-0648">Protein biosynthesis</keyword>
<dbReference type="InterPro" id="IPR005225">
    <property type="entry name" value="Small_GTP-bd"/>
</dbReference>
<keyword evidence="5" id="KW-0251">Elongation factor</keyword>
<dbReference type="InterPro" id="IPR000795">
    <property type="entry name" value="T_Tr_GTP-bd_dom"/>
</dbReference>
<dbReference type="SUPFAM" id="SSF50447">
    <property type="entry name" value="Translation proteins"/>
    <property type="match status" value="1"/>
</dbReference>
<dbReference type="CDD" id="cd04088">
    <property type="entry name" value="EFG_mtEFG_II"/>
    <property type="match status" value="1"/>
</dbReference>
<dbReference type="SMART" id="SM00889">
    <property type="entry name" value="EFG_IV"/>
    <property type="match status" value="1"/>
</dbReference>
<dbReference type="AlphaFoldDB" id="A0AAW6AWQ7"/>
<reference evidence="4" key="1">
    <citation type="journal article" date="2022" name="Cell Host Microbe">
        <title>Colonization of the live biotherapeutic product VE303 and modulation of the microbiota and metabolites in healthy volunteers.</title>
        <authorList>
            <person name="Dsouza M."/>
            <person name="Menon R."/>
            <person name="Crossette E."/>
            <person name="Bhattarai S.K."/>
            <person name="Schneider J."/>
            <person name="Kim Y.G."/>
            <person name="Reddy S."/>
            <person name="Caballero S."/>
            <person name="Felix C."/>
            <person name="Cornacchione L."/>
            <person name="Hendrickson J."/>
            <person name="Watson A.R."/>
            <person name="Minot S.S."/>
            <person name="Greenfield N."/>
            <person name="Schopf L."/>
            <person name="Szabady R."/>
            <person name="Patarroyo J."/>
            <person name="Smith W."/>
            <person name="Harrison P."/>
            <person name="Kuijper E.J."/>
            <person name="Kelly C.P."/>
            <person name="Olle B."/>
            <person name="Bobilev D."/>
            <person name="Silber J.L."/>
            <person name="Bucci V."/>
            <person name="Roberts B."/>
            <person name="Faith J."/>
            <person name="Norman J.M."/>
        </authorList>
    </citation>
    <scope>NUCLEOTIDE SEQUENCE</scope>
    <source>
        <strain evidence="4">VE303-04</strain>
    </source>
</reference>
<dbReference type="SUPFAM" id="SSF52540">
    <property type="entry name" value="P-loop containing nucleoside triphosphate hydrolases"/>
    <property type="match status" value="1"/>
</dbReference>
<dbReference type="InterPro" id="IPR000640">
    <property type="entry name" value="EFG_V-like"/>
</dbReference>
<keyword evidence="2" id="KW-0342">GTP-binding</keyword>
<protein>
    <submittedName>
        <fullName evidence="5">Elongation factor G</fullName>
    </submittedName>
</protein>
<dbReference type="InterPro" id="IPR014721">
    <property type="entry name" value="Ribsml_uS5_D2-typ_fold_subgr"/>
</dbReference>
<name>A0AAW6AWQ7_CLOSY</name>
<dbReference type="CDD" id="cd04170">
    <property type="entry name" value="EF-G_bact"/>
    <property type="match status" value="1"/>
</dbReference>
<dbReference type="InterPro" id="IPR047872">
    <property type="entry name" value="EFG_IV"/>
</dbReference>
<dbReference type="InterPro" id="IPR020568">
    <property type="entry name" value="Ribosomal_Su5_D2-typ_SF"/>
</dbReference>
<dbReference type="Gene3D" id="3.30.70.240">
    <property type="match status" value="1"/>
</dbReference>
<dbReference type="Gene3D" id="3.30.230.10">
    <property type="match status" value="1"/>
</dbReference>
<dbReference type="Gene3D" id="2.40.30.10">
    <property type="entry name" value="Translation factors"/>
    <property type="match status" value="1"/>
</dbReference>
<evidence type="ECO:0000313" key="5">
    <source>
        <dbReference type="EMBL" id="MDB2000049.1"/>
    </source>
</evidence>
<dbReference type="GO" id="GO:0003924">
    <property type="term" value="F:GTPase activity"/>
    <property type="evidence" value="ECO:0007669"/>
    <property type="project" value="InterPro"/>
</dbReference>
<evidence type="ECO:0000259" key="3">
    <source>
        <dbReference type="PROSITE" id="PS51722"/>
    </source>
</evidence>
<dbReference type="SUPFAM" id="SSF54980">
    <property type="entry name" value="EF-G C-terminal domain-like"/>
    <property type="match status" value="2"/>
</dbReference>
<comment type="caution">
    <text evidence="5">The sequence shown here is derived from an EMBL/GenBank/DDBJ whole genome shotgun (WGS) entry which is preliminary data.</text>
</comment>
<dbReference type="EMBL" id="JAINVB010000001">
    <property type="protein sequence ID" value="MCK0086411.1"/>
    <property type="molecule type" value="Genomic_DNA"/>
</dbReference>
<dbReference type="SUPFAM" id="SSF54211">
    <property type="entry name" value="Ribosomal protein S5 domain 2-like"/>
    <property type="match status" value="1"/>
</dbReference>
<gene>
    <name evidence="4" type="ORF">K5I21_11130</name>
    <name evidence="5" type="ORF">PM006_07535</name>
</gene>
<dbReference type="PANTHER" id="PTHR43261:SF6">
    <property type="entry name" value="ELONGATION FACTOR G-LIKE PROTEIN"/>
    <property type="match status" value="1"/>
</dbReference>
<dbReference type="Proteomes" id="UP001300871">
    <property type="component" value="Unassembled WGS sequence"/>
</dbReference>
<dbReference type="FunFam" id="3.30.70.240:FF:000001">
    <property type="entry name" value="Elongation factor G"/>
    <property type="match status" value="1"/>
</dbReference>
<dbReference type="Pfam" id="PF14492">
    <property type="entry name" value="EFG_III"/>
    <property type="match status" value="1"/>
</dbReference>
<evidence type="ECO:0000313" key="4">
    <source>
        <dbReference type="EMBL" id="MCK0086411.1"/>
    </source>
</evidence>
<dbReference type="PRINTS" id="PR00315">
    <property type="entry name" value="ELONGATNFCT"/>
</dbReference>
<dbReference type="InterPro" id="IPR009000">
    <property type="entry name" value="Transl_B-barrel_sf"/>
</dbReference>
<dbReference type="Gene3D" id="3.30.70.870">
    <property type="entry name" value="Elongation Factor G (Translational Gtpase), domain 3"/>
    <property type="match status" value="1"/>
</dbReference>
<dbReference type="NCBIfam" id="TIGR00231">
    <property type="entry name" value="small_GTP"/>
    <property type="match status" value="1"/>
</dbReference>
<evidence type="ECO:0000256" key="2">
    <source>
        <dbReference type="ARBA" id="ARBA00023134"/>
    </source>
</evidence>
<dbReference type="GO" id="GO:0032790">
    <property type="term" value="P:ribosome disassembly"/>
    <property type="evidence" value="ECO:0007669"/>
    <property type="project" value="TreeGrafter"/>
</dbReference>
<dbReference type="InterPro" id="IPR005517">
    <property type="entry name" value="Transl_elong_EFG/EF2_IV"/>
</dbReference>
<dbReference type="InterPro" id="IPR053905">
    <property type="entry name" value="EF-G-like_DII"/>
</dbReference>
<feature type="domain" description="Tr-type G" evidence="3">
    <location>
        <begin position="7"/>
        <end position="283"/>
    </location>
</feature>
<dbReference type="Pfam" id="PF00009">
    <property type="entry name" value="GTP_EFTU"/>
    <property type="match status" value="1"/>
</dbReference>
<dbReference type="FunFam" id="3.30.230.10:FF:000003">
    <property type="entry name" value="Elongation factor G"/>
    <property type="match status" value="1"/>
</dbReference>
<dbReference type="Proteomes" id="UP001203136">
    <property type="component" value="Unassembled WGS sequence"/>
</dbReference>
<dbReference type="InterPro" id="IPR027417">
    <property type="entry name" value="P-loop_NTPase"/>
</dbReference>
<dbReference type="PANTHER" id="PTHR43261">
    <property type="entry name" value="TRANSLATION ELONGATION FACTOR G-RELATED"/>
    <property type="match status" value="1"/>
</dbReference>
<organism evidence="5 6">
    <name type="scientific">Clostridium symbiosum</name>
    <name type="common">Bacteroides symbiosus</name>
    <dbReference type="NCBI Taxonomy" id="1512"/>
    <lineage>
        <taxon>Bacteria</taxon>
        <taxon>Bacillati</taxon>
        <taxon>Bacillota</taxon>
        <taxon>Clostridia</taxon>
        <taxon>Lachnospirales</taxon>
        <taxon>Lachnospiraceae</taxon>
        <taxon>Otoolea</taxon>
    </lineage>
</organism>
<proteinExistence type="predicted"/>
<evidence type="ECO:0000313" key="6">
    <source>
        <dbReference type="Proteomes" id="UP001300871"/>
    </source>
</evidence>
<dbReference type="RefSeq" id="WP_003498493.1">
    <property type="nucleotide sequence ID" value="NZ_BAABZD010000018.1"/>
</dbReference>
<dbReference type="NCBIfam" id="NF009381">
    <property type="entry name" value="PRK12740.1-5"/>
    <property type="match status" value="1"/>
</dbReference>
<dbReference type="SMART" id="SM00838">
    <property type="entry name" value="EFG_C"/>
    <property type="match status" value="1"/>
</dbReference>
<dbReference type="GO" id="GO:0003746">
    <property type="term" value="F:translation elongation factor activity"/>
    <property type="evidence" value="ECO:0007669"/>
    <property type="project" value="UniProtKB-KW"/>
</dbReference>
<dbReference type="Pfam" id="PF22042">
    <property type="entry name" value="EF-G_D2"/>
    <property type="match status" value="1"/>
</dbReference>
<dbReference type="EMBL" id="JAQLGM010000013">
    <property type="protein sequence ID" value="MDB2000049.1"/>
    <property type="molecule type" value="Genomic_DNA"/>
</dbReference>
<dbReference type="GeneID" id="57970403"/>
<dbReference type="PROSITE" id="PS51722">
    <property type="entry name" value="G_TR_2"/>
    <property type="match status" value="1"/>
</dbReference>
<dbReference type="InterPro" id="IPR035649">
    <property type="entry name" value="EFG_V"/>
</dbReference>
<keyword evidence="1" id="KW-0547">Nucleotide-binding</keyword>
<accession>A0AAW6AWQ7</accession>
<dbReference type="InterPro" id="IPR041095">
    <property type="entry name" value="EFG_II"/>
</dbReference>
<dbReference type="InterPro" id="IPR035647">
    <property type="entry name" value="EFG_III/V"/>
</dbReference>
<dbReference type="GO" id="GO:0005525">
    <property type="term" value="F:GTP binding"/>
    <property type="evidence" value="ECO:0007669"/>
    <property type="project" value="UniProtKB-KW"/>
</dbReference>
<sequence length="698" mass="77455">MNVYGTKQIRNVVLLGHGGAGKTTVAEALALVTGVTKRMGKVPEGSTISDYDKEEIKRQFSISTTLIPLEYDGEDGPIKINLLDTPGYFDFVGEVEEAVSVADAAIIVVNCKAGIEVGTEKAWELCEEYNLPRIIFVTNMDDDQASFRELILKLEKRFGRKIAPFQVPIRENEKFVGFVNVVKMKGRRFTNLSDYEECEIPEYTKKNLGIVRDALIEAVAETSEEYMERYFSGEEFTQEEISAALREHVTEGNIVPVQMGSGINAQGFSHLLQAIDKYFPSPDKFECVGVDVSTGERFTAKYNDDVSLSARVFKTIADPFIGKYSLMKICTGTLKPDSVIYNVNKDAEEKVQKIYLLRGKDVIEVPELKAGDIGAVGKLSVTQTGDTIAVRTAPIVYHKPKISTPYTYMAYSAKTKGDEDKISSALARLMEEDLTLKTVSDVENRQSLLYGIGDQQLDIVVSKLLARYKVDIVLSKPKFAFRETLRKKVEAQGKYKKQSGGHGQYGDVKMEFEPSGDLEKPYVFEERVFGGAVPRNYFPAVEKGIQECVLKGPLAGYPVVGLKAVLVDGSYHPVDSSEMAFKMAATLAFKKAFMDANPVLLEPIASLKVVVPDKFTGDVMGDLNRRRGRVLGMNSDHHGKQIIEADIPMSELFGYNTDLRSMTGGIGVYSYEFSRYEQAPGDVQKKEVEARAAEAERD</sequence>
<evidence type="ECO:0000256" key="1">
    <source>
        <dbReference type="ARBA" id="ARBA00022741"/>
    </source>
</evidence>
<reference evidence="5" key="2">
    <citation type="submission" date="2023-01" db="EMBL/GenBank/DDBJ databases">
        <title>Human gut microbiome strain richness.</title>
        <authorList>
            <person name="Chen-Liaw A."/>
        </authorList>
    </citation>
    <scope>NUCLEOTIDE SEQUENCE</scope>
    <source>
        <strain evidence="5">B1_m1001713B170214d0_201011</strain>
    </source>
</reference>